<proteinExistence type="inferred from homology"/>
<protein>
    <submittedName>
        <fullName evidence="3">Amidohydrolase</fullName>
    </submittedName>
</protein>
<dbReference type="PANTHER" id="PTHR23088">
    <property type="entry name" value="NITRILASE-RELATED"/>
    <property type="match status" value="1"/>
</dbReference>
<dbReference type="PROSITE" id="PS50263">
    <property type="entry name" value="CN_HYDROLASE"/>
    <property type="match status" value="1"/>
</dbReference>
<organism evidence="3 4">
    <name type="scientific">Sedimentibacter acidaminivorans</name>
    <dbReference type="NCBI Taxonomy" id="913099"/>
    <lineage>
        <taxon>Bacteria</taxon>
        <taxon>Bacillati</taxon>
        <taxon>Bacillota</taxon>
        <taxon>Tissierellia</taxon>
        <taxon>Sedimentibacter</taxon>
    </lineage>
</organism>
<dbReference type="InterPro" id="IPR036526">
    <property type="entry name" value="C-N_Hydrolase_sf"/>
</dbReference>
<evidence type="ECO:0000259" key="2">
    <source>
        <dbReference type="PROSITE" id="PS50263"/>
    </source>
</evidence>
<name>A0ABS4G9H9_9FIRM</name>
<gene>
    <name evidence="3" type="ORF">J2Z76_000190</name>
</gene>
<accession>A0ABS4G9H9</accession>
<keyword evidence="4" id="KW-1185">Reference proteome</keyword>
<dbReference type="Gene3D" id="3.60.110.10">
    <property type="entry name" value="Carbon-nitrogen hydrolase"/>
    <property type="match status" value="1"/>
</dbReference>
<dbReference type="Proteomes" id="UP001519342">
    <property type="component" value="Unassembled WGS sequence"/>
</dbReference>
<feature type="domain" description="CN hydrolase" evidence="2">
    <location>
        <begin position="1"/>
        <end position="238"/>
    </location>
</feature>
<dbReference type="InterPro" id="IPR003010">
    <property type="entry name" value="C-N_Hydrolase"/>
</dbReference>
<evidence type="ECO:0000256" key="1">
    <source>
        <dbReference type="ARBA" id="ARBA00010613"/>
    </source>
</evidence>
<dbReference type="RefSeq" id="WP_209510105.1">
    <property type="nucleotide sequence ID" value="NZ_JAGGKS010000001.1"/>
</dbReference>
<comment type="similarity">
    <text evidence="1">Belongs to the carbon-nitrogen hydrolase superfamily. NIT1/NIT2 family.</text>
</comment>
<dbReference type="PANTHER" id="PTHR23088:SF27">
    <property type="entry name" value="DEAMINATED GLUTATHIONE AMIDASE"/>
    <property type="match status" value="1"/>
</dbReference>
<evidence type="ECO:0000313" key="4">
    <source>
        <dbReference type="Proteomes" id="UP001519342"/>
    </source>
</evidence>
<reference evidence="3 4" key="1">
    <citation type="submission" date="2021-03" db="EMBL/GenBank/DDBJ databases">
        <title>Genomic Encyclopedia of Type Strains, Phase IV (KMG-IV): sequencing the most valuable type-strain genomes for metagenomic binning, comparative biology and taxonomic classification.</title>
        <authorList>
            <person name="Goeker M."/>
        </authorList>
    </citation>
    <scope>NUCLEOTIDE SEQUENCE [LARGE SCALE GENOMIC DNA]</scope>
    <source>
        <strain evidence="3 4">DSM 24004</strain>
    </source>
</reference>
<evidence type="ECO:0000313" key="3">
    <source>
        <dbReference type="EMBL" id="MBP1924337.1"/>
    </source>
</evidence>
<dbReference type="Pfam" id="PF00795">
    <property type="entry name" value="CN_hydrolase"/>
    <property type="match status" value="1"/>
</dbReference>
<dbReference type="EMBL" id="JAGGKS010000001">
    <property type="protein sequence ID" value="MBP1924337.1"/>
    <property type="molecule type" value="Genomic_DNA"/>
</dbReference>
<dbReference type="CDD" id="cd07583">
    <property type="entry name" value="nitrilase_5"/>
    <property type="match status" value="1"/>
</dbReference>
<dbReference type="SUPFAM" id="SSF56317">
    <property type="entry name" value="Carbon-nitrogen hydrolase"/>
    <property type="match status" value="1"/>
</dbReference>
<sequence length="262" mass="29813">MKVSVVQMDMLLAEPEYNFKHAEELIRKAAKDKPDVITLPETWNTGFFPKENLEKLSDKNGEKVKAVFGSLAKELNVNIVAGSVANSKDGKIYNTSFTFNRSGECIAEYDKTHLFTNMGEEKYFEWGKNVVTFEIDGVKCGIIICYDIRFLELVRTLSLQGIEVLFVVSQWPDRRLKHWQILNMARAIENQMFVVCTNSCGTANETKYAGHSAIIDPFGEIIAEGNDSEVILNGEIDLNIIKNIRDTINVYRDRNPKLYKIN</sequence>
<comment type="caution">
    <text evidence="3">The sequence shown here is derived from an EMBL/GenBank/DDBJ whole genome shotgun (WGS) entry which is preliminary data.</text>
</comment>